<evidence type="ECO:0000313" key="3">
    <source>
        <dbReference type="EMBL" id="MFD2909667.1"/>
    </source>
</evidence>
<dbReference type="Pfam" id="PF13476">
    <property type="entry name" value="AAA_23"/>
    <property type="match status" value="1"/>
</dbReference>
<dbReference type="Pfam" id="PF13304">
    <property type="entry name" value="AAA_21"/>
    <property type="match status" value="1"/>
</dbReference>
<dbReference type="EMBL" id="JBHUOL010000019">
    <property type="protein sequence ID" value="MFD2909667.1"/>
    <property type="molecule type" value="Genomic_DNA"/>
</dbReference>
<dbReference type="InterPro" id="IPR027417">
    <property type="entry name" value="P-loop_NTPase"/>
</dbReference>
<name>A0ABW5ZA90_9FLAO</name>
<gene>
    <name evidence="3" type="ORF">ACFSX9_13095</name>
</gene>
<reference evidence="4" key="1">
    <citation type="journal article" date="2019" name="Int. J. Syst. Evol. Microbiol.">
        <title>The Global Catalogue of Microorganisms (GCM) 10K type strain sequencing project: providing services to taxonomists for standard genome sequencing and annotation.</title>
        <authorList>
            <consortium name="The Broad Institute Genomics Platform"/>
            <consortium name="The Broad Institute Genome Sequencing Center for Infectious Disease"/>
            <person name="Wu L."/>
            <person name="Ma J."/>
        </authorList>
    </citation>
    <scope>NUCLEOTIDE SEQUENCE [LARGE SCALE GENOMIC DNA]</scope>
    <source>
        <strain evidence="4">KCTC 52644</strain>
    </source>
</reference>
<evidence type="ECO:0000259" key="2">
    <source>
        <dbReference type="Pfam" id="PF13476"/>
    </source>
</evidence>
<comment type="caution">
    <text evidence="3">The sequence shown here is derived from an EMBL/GenBank/DDBJ whole genome shotgun (WGS) entry which is preliminary data.</text>
</comment>
<sequence>MTKLNTLEIQNFRHIENQTIEFGKYLTIITGLNGTGKSSILGWIAQLCDYKAKDLTILDTFFKEDYKNVFKFCPENDYEKEYEVTFNYTSSGSLLEERKQIATRYAVKTEKSPERYRTDFDGRGKALDHPVIYLGLKRLIPLATENKILTFDSTISAKYSITYSNLIREIFVLINDKVNPQPVKSTNKKLLAIQTETYGHLGNSAGQDNISQIISALISFEILKDKKKEEFKGGIILIDELDSTLYAASQCKLIDVLFRYARKLDIQIIFTTHSIEILEHLNNKLGNETKVNYFNLVDGKVKNTLNPSIEYVKRKIKNEVSETAKIEKINFVCEDEVAQYFTRNLINNSDLKKIINIEKGPFADGTIVSMAESNHVILKKVYFVLDGDVKEKFKNKKTPPRTVFLPSNTRPETIFYTFVKNLSDEDEFWDDENNFTKLTCFNNYTNDGKGTHKSWFVDSINKRNFGVGYAKIINRWKKDNAYEVEAFLNDKRKIL</sequence>
<dbReference type="InterPro" id="IPR038729">
    <property type="entry name" value="Rad50/SbcC_AAA"/>
</dbReference>
<evidence type="ECO:0000259" key="1">
    <source>
        <dbReference type="Pfam" id="PF13304"/>
    </source>
</evidence>
<dbReference type="Gene3D" id="3.40.50.300">
    <property type="entry name" value="P-loop containing nucleotide triphosphate hydrolases"/>
    <property type="match status" value="1"/>
</dbReference>
<dbReference type="PANTHER" id="PTHR43581:SF4">
    <property type="entry name" value="ATP_GTP PHOSPHATASE"/>
    <property type="match status" value="1"/>
</dbReference>
<protein>
    <submittedName>
        <fullName evidence="3">AAA family ATPase</fullName>
    </submittedName>
</protein>
<feature type="domain" description="ATPase AAA-type core" evidence="1">
    <location>
        <begin position="213"/>
        <end position="279"/>
    </location>
</feature>
<evidence type="ECO:0000313" key="4">
    <source>
        <dbReference type="Proteomes" id="UP001597549"/>
    </source>
</evidence>
<feature type="domain" description="Rad50/SbcC-type AAA" evidence="2">
    <location>
        <begin position="7"/>
        <end position="126"/>
    </location>
</feature>
<accession>A0ABW5ZA90</accession>
<proteinExistence type="predicted"/>
<organism evidence="3 4">
    <name type="scientific">Flavobacterium ardleyense</name>
    <dbReference type="NCBI Taxonomy" id="2038737"/>
    <lineage>
        <taxon>Bacteria</taxon>
        <taxon>Pseudomonadati</taxon>
        <taxon>Bacteroidota</taxon>
        <taxon>Flavobacteriia</taxon>
        <taxon>Flavobacteriales</taxon>
        <taxon>Flavobacteriaceae</taxon>
        <taxon>Flavobacterium</taxon>
    </lineage>
</organism>
<dbReference type="Proteomes" id="UP001597549">
    <property type="component" value="Unassembled WGS sequence"/>
</dbReference>
<dbReference type="InterPro" id="IPR051396">
    <property type="entry name" value="Bact_Antivir_Def_Nuclease"/>
</dbReference>
<dbReference type="InterPro" id="IPR003959">
    <property type="entry name" value="ATPase_AAA_core"/>
</dbReference>
<dbReference type="RefSeq" id="WP_379808402.1">
    <property type="nucleotide sequence ID" value="NZ_JBHUOL010000019.1"/>
</dbReference>
<dbReference type="PANTHER" id="PTHR43581">
    <property type="entry name" value="ATP/GTP PHOSPHATASE"/>
    <property type="match status" value="1"/>
</dbReference>
<dbReference type="SUPFAM" id="SSF52540">
    <property type="entry name" value="P-loop containing nucleoside triphosphate hydrolases"/>
    <property type="match status" value="1"/>
</dbReference>
<keyword evidence="4" id="KW-1185">Reference proteome</keyword>
<dbReference type="CDD" id="cd00267">
    <property type="entry name" value="ABC_ATPase"/>
    <property type="match status" value="1"/>
</dbReference>